<sequence>MPSQHEISKTIVDGSLRKDSDPSACKDDLNSSFDTASTTTSTVLDSSYSYSENDLYLVEPIPLCRSRPSFGSCSPSSSGSSRSSSSSSTRTKEELTTAHGSEMPNGCYDKGKAKQRAGKGRLISIFLLAAGTIAFIRSIVNDPGSGEGGERYNTWMHFMNNEAGFLKHKIAHTTQEKQFTILLKGDRIDFIHQSIDAHSACSSVKEIQLDFGSSTIPDRTLARDDKVTTSRIVHTNAVLLLSQDVLLSCEELDKAFDAWKSDTSRLVGFFGYQQTPSSDTFLRSTISDRLYSAVQTGSGAYSVVSDKAVFANTLYIDSIPTYDYRSSSCQLLLSLQVSAISGKAPQVIKSNPRMLSSGVVEEEGSECVNSWLQVHLSQGASTLM</sequence>
<dbReference type="InterPro" id="IPR015338">
    <property type="entry name" value="GT64_dom"/>
</dbReference>
<feature type="region of interest" description="Disordered" evidence="3">
    <location>
        <begin position="69"/>
        <end position="112"/>
    </location>
</feature>
<dbReference type="AlphaFoldDB" id="A0AAD2FBZ0"/>
<name>A0AAD2FBZ0_9STRA</name>
<protein>
    <recommendedName>
        <fullName evidence="4">Glycosyl transferase 64 domain-containing protein</fullName>
    </recommendedName>
</protein>
<dbReference type="GO" id="GO:0016020">
    <property type="term" value="C:membrane"/>
    <property type="evidence" value="ECO:0007669"/>
    <property type="project" value="InterPro"/>
</dbReference>
<feature type="domain" description="Glycosyl transferase 64" evidence="4">
    <location>
        <begin position="228"/>
        <end position="317"/>
    </location>
</feature>
<feature type="compositionally biased region" description="Basic and acidic residues" evidence="3">
    <location>
        <begin position="15"/>
        <end position="29"/>
    </location>
</feature>
<feature type="compositionally biased region" description="Low complexity" evidence="3">
    <location>
        <begin position="69"/>
        <end position="88"/>
    </location>
</feature>
<evidence type="ECO:0000256" key="2">
    <source>
        <dbReference type="ARBA" id="ARBA00023157"/>
    </source>
</evidence>
<evidence type="ECO:0000256" key="3">
    <source>
        <dbReference type="SAM" id="MobiDB-lite"/>
    </source>
</evidence>
<evidence type="ECO:0000259" key="4">
    <source>
        <dbReference type="Pfam" id="PF09258"/>
    </source>
</evidence>
<reference evidence="5" key="1">
    <citation type="submission" date="2023-08" db="EMBL/GenBank/DDBJ databases">
        <authorList>
            <person name="Audoor S."/>
            <person name="Bilcke G."/>
        </authorList>
    </citation>
    <scope>NUCLEOTIDE SEQUENCE</scope>
</reference>
<evidence type="ECO:0000313" key="5">
    <source>
        <dbReference type="EMBL" id="CAJ1895692.1"/>
    </source>
</evidence>
<feature type="compositionally biased region" description="Low complexity" evidence="3">
    <location>
        <begin position="31"/>
        <end position="40"/>
    </location>
</feature>
<keyword evidence="6" id="KW-1185">Reference proteome</keyword>
<dbReference type="Gene3D" id="3.90.550.10">
    <property type="entry name" value="Spore Coat Polysaccharide Biosynthesis Protein SpsA, Chain A"/>
    <property type="match status" value="1"/>
</dbReference>
<gene>
    <name evidence="5" type="ORF">CYCCA115_LOCUS181</name>
</gene>
<dbReference type="GO" id="GO:0016757">
    <property type="term" value="F:glycosyltransferase activity"/>
    <property type="evidence" value="ECO:0007669"/>
    <property type="project" value="InterPro"/>
</dbReference>
<dbReference type="Pfam" id="PF09258">
    <property type="entry name" value="Glyco_transf_64"/>
    <property type="match status" value="1"/>
</dbReference>
<comment type="caution">
    <text evidence="5">The sequence shown here is derived from an EMBL/GenBank/DDBJ whole genome shotgun (WGS) entry which is preliminary data.</text>
</comment>
<evidence type="ECO:0000256" key="1">
    <source>
        <dbReference type="ARBA" id="ARBA00022679"/>
    </source>
</evidence>
<dbReference type="Proteomes" id="UP001295423">
    <property type="component" value="Unassembled WGS sequence"/>
</dbReference>
<dbReference type="EMBL" id="CAKOGP040000001">
    <property type="protein sequence ID" value="CAJ1895692.1"/>
    <property type="molecule type" value="Genomic_DNA"/>
</dbReference>
<feature type="region of interest" description="Disordered" evidence="3">
    <location>
        <begin position="1"/>
        <end position="40"/>
    </location>
</feature>
<accession>A0AAD2FBZ0</accession>
<evidence type="ECO:0000313" key="6">
    <source>
        <dbReference type="Proteomes" id="UP001295423"/>
    </source>
</evidence>
<keyword evidence="1" id="KW-0808">Transferase</keyword>
<keyword evidence="2" id="KW-1015">Disulfide bond</keyword>
<proteinExistence type="predicted"/>
<organism evidence="5 6">
    <name type="scientific">Cylindrotheca closterium</name>
    <dbReference type="NCBI Taxonomy" id="2856"/>
    <lineage>
        <taxon>Eukaryota</taxon>
        <taxon>Sar</taxon>
        <taxon>Stramenopiles</taxon>
        <taxon>Ochrophyta</taxon>
        <taxon>Bacillariophyta</taxon>
        <taxon>Bacillariophyceae</taxon>
        <taxon>Bacillariophycidae</taxon>
        <taxon>Bacillariales</taxon>
        <taxon>Bacillariaceae</taxon>
        <taxon>Cylindrotheca</taxon>
    </lineage>
</organism>
<dbReference type="InterPro" id="IPR029044">
    <property type="entry name" value="Nucleotide-diphossugar_trans"/>
</dbReference>